<gene>
    <name evidence="1" type="ORF">EJ06DRAFT_534743</name>
</gene>
<dbReference type="AlphaFoldDB" id="A0A6G1HIY0"/>
<proteinExistence type="predicted"/>
<dbReference type="OrthoDB" id="418242at2759"/>
<organism evidence="1 2">
    <name type="scientific">Trichodelitschia bisporula</name>
    <dbReference type="NCBI Taxonomy" id="703511"/>
    <lineage>
        <taxon>Eukaryota</taxon>
        <taxon>Fungi</taxon>
        <taxon>Dikarya</taxon>
        <taxon>Ascomycota</taxon>
        <taxon>Pezizomycotina</taxon>
        <taxon>Dothideomycetes</taxon>
        <taxon>Dothideomycetes incertae sedis</taxon>
        <taxon>Phaeotrichales</taxon>
        <taxon>Phaeotrichaceae</taxon>
        <taxon>Trichodelitschia</taxon>
    </lineage>
</organism>
<protein>
    <submittedName>
        <fullName evidence="1">Uncharacterized protein</fullName>
    </submittedName>
</protein>
<keyword evidence="2" id="KW-1185">Reference proteome</keyword>
<name>A0A6G1HIY0_9PEZI</name>
<evidence type="ECO:0000313" key="1">
    <source>
        <dbReference type="EMBL" id="KAF2395819.1"/>
    </source>
</evidence>
<reference evidence="1" key="1">
    <citation type="journal article" date="2020" name="Stud. Mycol.">
        <title>101 Dothideomycetes genomes: a test case for predicting lifestyles and emergence of pathogens.</title>
        <authorList>
            <person name="Haridas S."/>
            <person name="Albert R."/>
            <person name="Binder M."/>
            <person name="Bloem J."/>
            <person name="Labutti K."/>
            <person name="Salamov A."/>
            <person name="Andreopoulos B."/>
            <person name="Baker S."/>
            <person name="Barry K."/>
            <person name="Bills G."/>
            <person name="Bluhm B."/>
            <person name="Cannon C."/>
            <person name="Castanera R."/>
            <person name="Culley D."/>
            <person name="Daum C."/>
            <person name="Ezra D."/>
            <person name="Gonzalez J."/>
            <person name="Henrissat B."/>
            <person name="Kuo A."/>
            <person name="Liang C."/>
            <person name="Lipzen A."/>
            <person name="Lutzoni F."/>
            <person name="Magnuson J."/>
            <person name="Mondo S."/>
            <person name="Nolan M."/>
            <person name="Ohm R."/>
            <person name="Pangilinan J."/>
            <person name="Park H.-J."/>
            <person name="Ramirez L."/>
            <person name="Alfaro M."/>
            <person name="Sun H."/>
            <person name="Tritt A."/>
            <person name="Yoshinaga Y."/>
            <person name="Zwiers L.-H."/>
            <person name="Turgeon B."/>
            <person name="Goodwin S."/>
            <person name="Spatafora J."/>
            <person name="Crous P."/>
            <person name="Grigoriev I."/>
        </authorList>
    </citation>
    <scope>NUCLEOTIDE SEQUENCE</scope>
    <source>
        <strain evidence="1">CBS 262.69</strain>
    </source>
</reference>
<evidence type="ECO:0000313" key="2">
    <source>
        <dbReference type="Proteomes" id="UP000799640"/>
    </source>
</evidence>
<dbReference type="Proteomes" id="UP000799640">
    <property type="component" value="Unassembled WGS sequence"/>
</dbReference>
<dbReference type="EMBL" id="ML996711">
    <property type="protein sequence ID" value="KAF2395819.1"/>
    <property type="molecule type" value="Genomic_DNA"/>
</dbReference>
<sequence length="139" mass="15636">MMRAQEHVVNSVVPVVEVRMSTDAFKIFASQKKPLAALLHMCGPVFHRLEMLVSEVNVAESAATKMEFLAMRLLFVENAHARQCPEKRLLRDSLPRAARARVDQVRRPAVPQPARHLHRGLDQRARVARLARRGAVAAC</sequence>
<accession>A0A6G1HIY0</accession>